<sequence length="227" mass="25677">MAFDAADYVHRYHASLEYAPGNEYPRLKAWEFLWEYIWDSRRSWDDLVAPEQLDTTALHLGFYLANWGMFRGSSGLLQNSNLDLMKALARQLFGGPGPELFELSLVDFAASAPRLARNQELLETVLGAMDTLSSRVSWTDTLKSKILLGVWGEFPALDRYYVAACRALYPRRPHLTRASGKTLTALHGLIGAERLSFPRLETARQGLLYPTGRLADMAFFQYGLEHA</sequence>
<dbReference type="RefSeq" id="WP_003149979.1">
    <property type="nucleotide sequence ID" value="NZ_CAADJR010000002.1"/>
</dbReference>
<evidence type="ECO:0000313" key="2">
    <source>
        <dbReference type="Proteomes" id="UP000276985"/>
    </source>
</evidence>
<gene>
    <name evidence="1" type="ORF">DY940_30265</name>
</gene>
<proteinExistence type="predicted"/>
<comment type="caution">
    <text evidence="1">The sequence shown here is derived from an EMBL/GenBank/DDBJ whole genome shotgun (WGS) entry which is preliminary data.</text>
</comment>
<dbReference type="Proteomes" id="UP000276985">
    <property type="component" value="Unassembled WGS sequence"/>
</dbReference>
<name>A0ABD7JTU9_PSEAI</name>
<reference evidence="1 2" key="1">
    <citation type="submission" date="2018-12" db="EMBL/GenBank/DDBJ databases">
        <title>Pseudomonas aeruginosa Diversity Panel.</title>
        <authorList>
            <person name="Snesrud E."/>
            <person name="Mcgann P."/>
        </authorList>
    </citation>
    <scope>NUCLEOTIDE SEQUENCE [LARGE SCALE GENOMIC DNA]</scope>
    <source>
        <strain evidence="1 2">MRSN6241</strain>
    </source>
</reference>
<dbReference type="AlphaFoldDB" id="A0ABD7JTU9"/>
<organism evidence="1 2">
    <name type="scientific">Pseudomonas aeruginosa</name>
    <dbReference type="NCBI Taxonomy" id="287"/>
    <lineage>
        <taxon>Bacteria</taxon>
        <taxon>Pseudomonadati</taxon>
        <taxon>Pseudomonadota</taxon>
        <taxon>Gammaproteobacteria</taxon>
        <taxon>Pseudomonadales</taxon>
        <taxon>Pseudomonadaceae</taxon>
        <taxon>Pseudomonas</taxon>
    </lineage>
</organism>
<protein>
    <submittedName>
        <fullName evidence="1">Uncharacterized protein</fullName>
    </submittedName>
</protein>
<evidence type="ECO:0000313" key="1">
    <source>
        <dbReference type="EMBL" id="RTS40065.1"/>
    </source>
</evidence>
<accession>A0ABD7JTU9</accession>
<dbReference type="EMBL" id="RXTL01000045">
    <property type="protein sequence ID" value="RTS40065.1"/>
    <property type="molecule type" value="Genomic_DNA"/>
</dbReference>